<dbReference type="SMART" id="SM00382">
    <property type="entry name" value="AAA"/>
    <property type="match status" value="1"/>
</dbReference>
<evidence type="ECO:0000256" key="1">
    <source>
        <dbReference type="ARBA" id="ARBA00022448"/>
    </source>
</evidence>
<dbReference type="InterPro" id="IPR003593">
    <property type="entry name" value="AAA+_ATPase"/>
</dbReference>
<dbReference type="GO" id="GO:0005524">
    <property type="term" value="F:ATP binding"/>
    <property type="evidence" value="ECO:0007669"/>
    <property type="project" value="UniProtKB-KW"/>
</dbReference>
<evidence type="ECO:0000313" key="6">
    <source>
        <dbReference type="EMBL" id="PZX03877.1"/>
    </source>
</evidence>
<reference evidence="6 7" key="1">
    <citation type="submission" date="2018-06" db="EMBL/GenBank/DDBJ databases">
        <title>Genomic Encyclopedia of Type Strains, Phase IV (KMG-IV): sequencing the most valuable type-strain genomes for metagenomic binning, comparative biology and taxonomic classification.</title>
        <authorList>
            <person name="Goeker M."/>
        </authorList>
    </citation>
    <scope>NUCLEOTIDE SEQUENCE [LARGE SCALE GENOMIC DNA]</scope>
    <source>
        <strain evidence="6 7">DSM 5</strain>
    </source>
</reference>
<keyword evidence="4" id="KW-1278">Translocase</keyword>
<evidence type="ECO:0000256" key="2">
    <source>
        <dbReference type="ARBA" id="ARBA00022741"/>
    </source>
</evidence>
<dbReference type="InterPro" id="IPR027417">
    <property type="entry name" value="P-loop_NTPase"/>
</dbReference>
<dbReference type="PANTHER" id="PTHR42788:SF13">
    <property type="entry name" value="ALIPHATIC SULFONATES IMPORT ATP-BINDING PROTEIN SSUB"/>
    <property type="match status" value="1"/>
</dbReference>
<keyword evidence="1" id="KW-0813">Transport</keyword>
<dbReference type="Proteomes" id="UP000248646">
    <property type="component" value="Unassembled WGS sequence"/>
</dbReference>
<evidence type="ECO:0000256" key="4">
    <source>
        <dbReference type="ARBA" id="ARBA00022967"/>
    </source>
</evidence>
<proteinExistence type="predicted"/>
<feature type="domain" description="ABC transporter" evidence="5">
    <location>
        <begin position="7"/>
        <end position="238"/>
    </location>
</feature>
<evidence type="ECO:0000313" key="7">
    <source>
        <dbReference type="Proteomes" id="UP000248646"/>
    </source>
</evidence>
<name>A0A2W7MEG1_9BACI</name>
<keyword evidence="7" id="KW-1185">Reference proteome</keyword>
<dbReference type="Pfam" id="PF00005">
    <property type="entry name" value="ABC_tran"/>
    <property type="match status" value="1"/>
</dbReference>
<keyword evidence="2" id="KW-0547">Nucleotide-binding</keyword>
<dbReference type="GO" id="GO:0016887">
    <property type="term" value="F:ATP hydrolysis activity"/>
    <property type="evidence" value="ECO:0007669"/>
    <property type="project" value="InterPro"/>
</dbReference>
<dbReference type="Gene3D" id="3.40.50.300">
    <property type="entry name" value="P-loop containing nucleotide triphosphate hydrolases"/>
    <property type="match status" value="1"/>
</dbReference>
<dbReference type="PROSITE" id="PS50893">
    <property type="entry name" value="ABC_TRANSPORTER_2"/>
    <property type="match status" value="1"/>
</dbReference>
<dbReference type="CDD" id="cd03293">
    <property type="entry name" value="ABC_NrtD_SsuB_transporters"/>
    <property type="match status" value="1"/>
</dbReference>
<dbReference type="PROSITE" id="PS00211">
    <property type="entry name" value="ABC_TRANSPORTER_1"/>
    <property type="match status" value="1"/>
</dbReference>
<dbReference type="InterPro" id="IPR050166">
    <property type="entry name" value="ABC_transporter_ATP-bind"/>
</dbReference>
<dbReference type="InterPro" id="IPR003439">
    <property type="entry name" value="ABC_transporter-like_ATP-bd"/>
</dbReference>
<accession>A0A2W7MEG1</accession>
<dbReference type="PANTHER" id="PTHR42788">
    <property type="entry name" value="TAURINE IMPORT ATP-BINDING PROTEIN-RELATED"/>
    <property type="match status" value="1"/>
</dbReference>
<dbReference type="InterPro" id="IPR017871">
    <property type="entry name" value="ABC_transporter-like_CS"/>
</dbReference>
<dbReference type="EMBL" id="QKZI01000005">
    <property type="protein sequence ID" value="PZX03877.1"/>
    <property type="molecule type" value="Genomic_DNA"/>
</dbReference>
<comment type="caution">
    <text evidence="6">The sequence shown here is derived from an EMBL/GenBank/DDBJ whole genome shotgun (WGS) entry which is preliminary data.</text>
</comment>
<dbReference type="RefSeq" id="WP_425450567.1">
    <property type="nucleotide sequence ID" value="NZ_QKZI01000005.1"/>
</dbReference>
<dbReference type="AlphaFoldDB" id="A0A2W7MEG1"/>
<evidence type="ECO:0000256" key="3">
    <source>
        <dbReference type="ARBA" id="ARBA00022840"/>
    </source>
</evidence>
<protein>
    <submittedName>
        <fullName evidence="6">NitT/TauT family transport system ATP-binding protein</fullName>
    </submittedName>
</protein>
<gene>
    <name evidence="6" type="ORF">C7437_10574</name>
</gene>
<dbReference type="SUPFAM" id="SSF52540">
    <property type="entry name" value="P-loop containing nucleoside triphosphate hydrolases"/>
    <property type="match status" value="1"/>
</dbReference>
<organism evidence="6 7">
    <name type="scientific">Psychrobacillus insolitus</name>
    <dbReference type="NCBI Taxonomy" id="1461"/>
    <lineage>
        <taxon>Bacteria</taxon>
        <taxon>Bacillati</taxon>
        <taxon>Bacillota</taxon>
        <taxon>Bacilli</taxon>
        <taxon>Bacillales</taxon>
        <taxon>Bacillaceae</taxon>
        <taxon>Psychrobacillus</taxon>
    </lineage>
</organism>
<sequence>MMAEQMISVSGVTKTFTNNGKPTNVLDQVSFDMKKGEIVTLLGKSGCGKSTLLHIVGGFLKAEEGTVYLDNQLVQRPTKKCVTLFQQHNLLPWRSVLKNVGLGLEGENIPEDEKKVRVMDAIKLVGLEQYLHQFPHELSGGMQQRVAIARAFAMQPDVILMDEPFAALDTFNRYHLQDELLRIQTQMKTTILIVTHDIDEAVYLSDRVLIMSSHPGRIFKELEIQQTKPRDRTQGDFLYYRKKILEQFELSGTNKAPEYMI</sequence>
<keyword evidence="3 6" id="KW-0067">ATP-binding</keyword>
<evidence type="ECO:0000259" key="5">
    <source>
        <dbReference type="PROSITE" id="PS50893"/>
    </source>
</evidence>